<comment type="subunit">
    <text evidence="1">Homodimer.</text>
</comment>
<dbReference type="GO" id="GO:0005829">
    <property type="term" value="C:cytosol"/>
    <property type="evidence" value="ECO:0007669"/>
    <property type="project" value="TreeGrafter"/>
</dbReference>
<dbReference type="InterPro" id="IPR006323">
    <property type="entry name" value="Phosphonoacetald_hydro"/>
</dbReference>
<dbReference type="Proteomes" id="UP000033220">
    <property type="component" value="Chromosome DSM 122"/>
</dbReference>
<dbReference type="PANTHER" id="PTHR43434">
    <property type="entry name" value="PHOSPHOGLYCOLATE PHOSPHATASE"/>
    <property type="match status" value="1"/>
</dbReference>
<dbReference type="NCBIfam" id="TIGR01422">
    <property type="entry name" value="phosphonatase"/>
    <property type="match status" value="1"/>
</dbReference>
<comment type="catalytic activity">
    <reaction evidence="1">
        <text>phosphonoacetaldehyde + H2O = acetaldehyde + phosphate + H(+)</text>
        <dbReference type="Rhea" id="RHEA:18905"/>
        <dbReference type="ChEBI" id="CHEBI:15343"/>
        <dbReference type="ChEBI" id="CHEBI:15377"/>
        <dbReference type="ChEBI" id="CHEBI:15378"/>
        <dbReference type="ChEBI" id="CHEBI:43474"/>
        <dbReference type="ChEBI" id="CHEBI:58383"/>
        <dbReference type="EC" id="3.11.1.1"/>
    </reaction>
</comment>
<comment type="function">
    <text evidence="1">Involved in phosphonate degradation.</text>
</comment>
<feature type="binding site" evidence="1">
    <location>
        <position position="213"/>
    </location>
    <ligand>
        <name>Mg(2+)</name>
        <dbReference type="ChEBI" id="CHEBI:18420"/>
    </ligand>
</feature>
<feature type="compositionally biased region" description="Polar residues" evidence="2">
    <location>
        <begin position="10"/>
        <end position="20"/>
    </location>
</feature>
<dbReference type="GO" id="GO:0000287">
    <property type="term" value="F:magnesium ion binding"/>
    <property type="evidence" value="ECO:0007669"/>
    <property type="project" value="UniProtKB-UniRule"/>
</dbReference>
<evidence type="ECO:0000256" key="2">
    <source>
        <dbReference type="SAM" id="MobiDB-lite"/>
    </source>
</evidence>
<organism evidence="3 4">
    <name type="scientific">Pararhodospirillum photometricum DSM 122</name>
    <dbReference type="NCBI Taxonomy" id="1150469"/>
    <lineage>
        <taxon>Bacteria</taxon>
        <taxon>Pseudomonadati</taxon>
        <taxon>Pseudomonadota</taxon>
        <taxon>Alphaproteobacteria</taxon>
        <taxon>Rhodospirillales</taxon>
        <taxon>Rhodospirillaceae</taxon>
        <taxon>Pararhodospirillum</taxon>
    </lineage>
</organism>
<dbReference type="Pfam" id="PF00702">
    <property type="entry name" value="Hydrolase"/>
    <property type="match status" value="1"/>
</dbReference>
<dbReference type="STRING" id="1150469.RSPPHO_02330"/>
<comment type="similarity">
    <text evidence="1">Belongs to the HAD-like hydrolase superfamily. PhnX family.</text>
</comment>
<sequence length="297" mass="30926">MDPGYGACFSGTSPKKTPTPRNEDPSVTALPPSLIRLVVFDWAGTIIDHGSRAPAAIFQQVFAEAGVPLSEAEARAPMGLPKLDHIKAIGALLETRWPAVHGRAFDDHDAQRLYEQFLPLQTRVVADYAEVIAGVAPVIAALRHQGIAIGTTTGYTRAVLEPCLASAARQGVVPDAMACAGDLPTGRPGPALMLWLMSSLGDVPPAAVVKVGDTAVDMLEGRNAGTWTVGVSETGNEIGLDAAALAALPAAERAQRRARAEATLRTAGAHFVIPSAADLLPVITSIEARLAAGERPS</sequence>
<keyword evidence="1 3" id="KW-0378">Hydrolase</keyword>
<dbReference type="InterPro" id="IPR050155">
    <property type="entry name" value="HAD-like_hydrolase_sf"/>
</dbReference>
<dbReference type="AlphaFoldDB" id="H6SLU1"/>
<dbReference type="GO" id="GO:0050194">
    <property type="term" value="F:phosphonoacetaldehyde hydrolase activity"/>
    <property type="evidence" value="ECO:0007669"/>
    <property type="project" value="UniProtKB-UniRule"/>
</dbReference>
<gene>
    <name evidence="1" type="primary">phnX</name>
    <name evidence="3" type="ORF">RSPPHO_02330</name>
</gene>
<dbReference type="Gene3D" id="1.10.150.240">
    <property type="entry name" value="Putative phosphatase, domain 2"/>
    <property type="match status" value="1"/>
</dbReference>
<dbReference type="SUPFAM" id="SSF56784">
    <property type="entry name" value="HAD-like"/>
    <property type="match status" value="1"/>
</dbReference>
<dbReference type="GO" id="GO:0019700">
    <property type="term" value="P:organic phosphonate catabolic process"/>
    <property type="evidence" value="ECO:0007669"/>
    <property type="project" value="InterPro"/>
</dbReference>
<keyword evidence="1" id="KW-0479">Metal-binding</keyword>
<reference evidence="3 4" key="1">
    <citation type="submission" date="2012-02" db="EMBL/GenBank/DDBJ databases">
        <title>Shotgun genome sequence of Phaeospirillum photometricum DSM 122.</title>
        <authorList>
            <person name="Duquesne K."/>
            <person name="Sturgis J."/>
        </authorList>
    </citation>
    <scope>NUCLEOTIDE SEQUENCE [LARGE SCALE GENOMIC DNA]</scope>
    <source>
        <strain evidence="4">DSM122</strain>
    </source>
</reference>
<dbReference type="eggNOG" id="COG0637">
    <property type="taxonomic scope" value="Bacteria"/>
</dbReference>
<dbReference type="SFLD" id="SFLDG01129">
    <property type="entry name" value="C1.5:_HAD__Beta-PGM__Phosphata"/>
    <property type="match status" value="1"/>
</dbReference>
<dbReference type="GO" id="GO:0008967">
    <property type="term" value="F:phosphoglycolate phosphatase activity"/>
    <property type="evidence" value="ECO:0007669"/>
    <property type="project" value="TreeGrafter"/>
</dbReference>
<dbReference type="InterPro" id="IPR023214">
    <property type="entry name" value="HAD_sf"/>
</dbReference>
<dbReference type="InterPro" id="IPR023198">
    <property type="entry name" value="PGP-like_dom2"/>
</dbReference>
<keyword evidence="4" id="KW-1185">Reference proteome</keyword>
<dbReference type="PANTHER" id="PTHR43434:SF19">
    <property type="entry name" value="PHOSPHONOACETALDEHYDE HYDROLASE"/>
    <property type="match status" value="1"/>
</dbReference>
<evidence type="ECO:0000256" key="1">
    <source>
        <dbReference type="HAMAP-Rule" id="MF_01375"/>
    </source>
</evidence>
<dbReference type="GO" id="GO:0006281">
    <property type="term" value="P:DNA repair"/>
    <property type="evidence" value="ECO:0007669"/>
    <property type="project" value="TreeGrafter"/>
</dbReference>
<feature type="region of interest" description="Disordered" evidence="2">
    <location>
        <begin position="1"/>
        <end position="27"/>
    </location>
</feature>
<name>H6SLU1_PARPM</name>
<protein>
    <recommendedName>
        <fullName evidence="1">Phosphonoacetaldehyde hydrolase</fullName>
        <shortName evidence="1">Phosphonatase</shortName>
        <ecNumber evidence="1">3.11.1.1</ecNumber>
    </recommendedName>
    <alternativeName>
        <fullName evidence="1">Phosphonoacetaldehyde phosphonohydrolase</fullName>
    </alternativeName>
</protein>
<feature type="active site" description="Nucleophile" evidence="1">
    <location>
        <position position="41"/>
    </location>
</feature>
<proteinExistence type="inferred from homology"/>
<evidence type="ECO:0000313" key="4">
    <source>
        <dbReference type="Proteomes" id="UP000033220"/>
    </source>
</evidence>
<dbReference type="Gene3D" id="3.40.50.1000">
    <property type="entry name" value="HAD superfamily/HAD-like"/>
    <property type="match status" value="1"/>
</dbReference>
<feature type="binding site" evidence="1">
    <location>
        <position position="43"/>
    </location>
    <ligand>
        <name>Mg(2+)</name>
        <dbReference type="ChEBI" id="CHEBI:18420"/>
    </ligand>
</feature>
<keyword evidence="1" id="KW-0460">Magnesium</keyword>
<keyword evidence="1" id="KW-0704">Schiff base</keyword>
<dbReference type="InterPro" id="IPR036412">
    <property type="entry name" value="HAD-like_sf"/>
</dbReference>
<dbReference type="HAMAP" id="MF_01375">
    <property type="entry name" value="PhnX"/>
    <property type="match status" value="1"/>
</dbReference>
<dbReference type="KEGG" id="rpm:RSPPHO_02330"/>
<comment type="cofactor">
    <cofactor evidence="1">
        <name>Mg(2+)</name>
        <dbReference type="ChEBI" id="CHEBI:18420"/>
    </cofactor>
    <text evidence="1">Binds 1 Mg(2+) ion per subunit.</text>
</comment>
<feature type="active site" description="Schiff-base intermediate with substrate" evidence="1">
    <location>
        <position position="82"/>
    </location>
</feature>
<dbReference type="HOGENOM" id="CLU_045011_12_0_5"/>
<dbReference type="PATRIC" id="fig|1150469.3.peg.2625"/>
<dbReference type="EC" id="3.11.1.1" evidence="1"/>
<accession>H6SLU1</accession>
<dbReference type="EMBL" id="HE663493">
    <property type="protein sequence ID" value="CCG08956.1"/>
    <property type="molecule type" value="Genomic_DNA"/>
</dbReference>
<feature type="binding site" evidence="1">
    <location>
        <position position="41"/>
    </location>
    <ligand>
        <name>Mg(2+)</name>
        <dbReference type="ChEBI" id="CHEBI:18420"/>
    </ligand>
</feature>
<dbReference type="SFLD" id="SFLDS00003">
    <property type="entry name" value="Haloacid_Dehalogenase"/>
    <property type="match status" value="1"/>
</dbReference>
<evidence type="ECO:0000313" key="3">
    <source>
        <dbReference type="EMBL" id="CCG08956.1"/>
    </source>
</evidence>